<keyword evidence="4" id="KW-1133">Transmembrane helix</keyword>
<dbReference type="RefSeq" id="WP_268049786.1">
    <property type="nucleotide sequence ID" value="NZ_JAPQES010000003.1"/>
</dbReference>
<dbReference type="PANTHER" id="PTHR44858:SF1">
    <property type="entry name" value="UDP-N-ACETYLGLUCOSAMINE--PEPTIDE N-ACETYLGLUCOSAMINYLTRANSFERASE SPINDLY-RELATED"/>
    <property type="match status" value="1"/>
</dbReference>
<dbReference type="EMBL" id="JAPQES010000003">
    <property type="protein sequence ID" value="MCY6370945.1"/>
    <property type="molecule type" value="Genomic_DNA"/>
</dbReference>
<dbReference type="InterPro" id="IPR019734">
    <property type="entry name" value="TPR_rpt"/>
</dbReference>
<dbReference type="Pfam" id="PF13432">
    <property type="entry name" value="TPR_16"/>
    <property type="match status" value="1"/>
</dbReference>
<dbReference type="PANTHER" id="PTHR44858">
    <property type="entry name" value="TETRATRICOPEPTIDE REPEAT PROTEIN 6"/>
    <property type="match status" value="1"/>
</dbReference>
<comment type="caution">
    <text evidence="5">The sequence shown here is derived from an EMBL/GenBank/DDBJ whole genome shotgun (WGS) entry which is preliminary data.</text>
</comment>
<protein>
    <submittedName>
        <fullName evidence="5">Tetratricopeptide repeat protein</fullName>
    </submittedName>
</protein>
<name>A0ABT4CPG0_9CLOT</name>
<keyword evidence="2 3" id="KW-0802">TPR repeat</keyword>
<dbReference type="SMART" id="SM00028">
    <property type="entry name" value="TPR"/>
    <property type="match status" value="7"/>
</dbReference>
<dbReference type="SUPFAM" id="SSF48452">
    <property type="entry name" value="TPR-like"/>
    <property type="match status" value="2"/>
</dbReference>
<dbReference type="Gene3D" id="1.25.40.10">
    <property type="entry name" value="Tetratricopeptide repeat domain"/>
    <property type="match status" value="3"/>
</dbReference>
<evidence type="ECO:0000256" key="3">
    <source>
        <dbReference type="PROSITE-ProRule" id="PRU00339"/>
    </source>
</evidence>
<dbReference type="Proteomes" id="UP001079657">
    <property type="component" value="Unassembled WGS sequence"/>
</dbReference>
<keyword evidence="1" id="KW-0677">Repeat</keyword>
<sequence>MKFDINFNKENLNKKTIVSAVGAVVCLVVIIALFATRKGNLVKKNVQLEAKGQEYFYSGEYDKAIEEYNKIKTENLEDEDRILAWKNIKIAEAYSVKGDIKNSQKHIKIAKDSQSKEDEIINNIVFTEFMNGNVEEALKYGEEALKSNSQNKKLIKTMIAIYRSSGKNEEAEKLVKSYAVDKNSAYDMAEYSRLLMLIDDMDGGFSELKEAWNVNKDQYKIYDVLAQVSVYNRDLIIKSIKKLQENNPEDIAYKMWLAKVYSLSAEDSKQAEKLINELKNKEVGKIEIKLIEASVLQNLKKYDEANKLIDEVIKNNKDDYRVFHTAGWFYLKKNDLDKAAEYCKKSIEKNKNYPDNYAFLMPEILKKNDNSTASAAYFRTGMLKEPYNYNIIGNAANYYWYQAQNSEKALEYYKLASNIKPSEPEIKYNIALIYFNAEKDKEAAEVLEECVKLKENSIKYHRTLGTVYLTMGKSDKGIEEIRKAYKLNKNDILTLNNAACYYIMYTNDFNRGYYNLKQAVAGIEEDMDEYTKKVIKDNYDNVKSIIDKIEKGKGNESIKVPDFRLLY</sequence>
<evidence type="ECO:0000256" key="4">
    <source>
        <dbReference type="SAM" id="Phobius"/>
    </source>
</evidence>
<keyword evidence="6" id="KW-1185">Reference proteome</keyword>
<dbReference type="PROSITE" id="PS50005">
    <property type="entry name" value="TPR"/>
    <property type="match status" value="1"/>
</dbReference>
<dbReference type="SUPFAM" id="SSF81901">
    <property type="entry name" value="HCP-like"/>
    <property type="match status" value="1"/>
</dbReference>
<proteinExistence type="predicted"/>
<keyword evidence="4" id="KW-0812">Transmembrane</keyword>
<gene>
    <name evidence="5" type="ORF">OXH55_09910</name>
</gene>
<keyword evidence="4" id="KW-0472">Membrane</keyword>
<evidence type="ECO:0000256" key="1">
    <source>
        <dbReference type="ARBA" id="ARBA00022737"/>
    </source>
</evidence>
<dbReference type="InterPro" id="IPR050498">
    <property type="entry name" value="Ycf3"/>
</dbReference>
<evidence type="ECO:0000313" key="5">
    <source>
        <dbReference type="EMBL" id="MCY6370945.1"/>
    </source>
</evidence>
<evidence type="ECO:0000256" key="2">
    <source>
        <dbReference type="ARBA" id="ARBA00022803"/>
    </source>
</evidence>
<dbReference type="InterPro" id="IPR011990">
    <property type="entry name" value="TPR-like_helical_dom_sf"/>
</dbReference>
<evidence type="ECO:0000313" key="6">
    <source>
        <dbReference type="Proteomes" id="UP001079657"/>
    </source>
</evidence>
<feature type="transmembrane region" description="Helical" evidence="4">
    <location>
        <begin position="16"/>
        <end position="35"/>
    </location>
</feature>
<reference evidence="5" key="1">
    <citation type="submission" date="2022-12" db="EMBL/GenBank/DDBJ databases">
        <authorList>
            <person name="Wang J."/>
        </authorList>
    </citation>
    <scope>NUCLEOTIDE SEQUENCE</scope>
    <source>
        <strain evidence="5">HY-42-06</strain>
    </source>
</reference>
<accession>A0ABT4CPG0</accession>
<feature type="repeat" description="TPR" evidence="3">
    <location>
        <begin position="458"/>
        <end position="491"/>
    </location>
</feature>
<organism evidence="5 6">
    <name type="scientific">Clostridium ganghwense</name>
    <dbReference type="NCBI Taxonomy" id="312089"/>
    <lineage>
        <taxon>Bacteria</taxon>
        <taxon>Bacillati</taxon>
        <taxon>Bacillota</taxon>
        <taxon>Clostridia</taxon>
        <taxon>Eubacteriales</taxon>
        <taxon>Clostridiaceae</taxon>
        <taxon>Clostridium</taxon>
    </lineage>
</organism>
<dbReference type="Pfam" id="PF13181">
    <property type="entry name" value="TPR_8"/>
    <property type="match status" value="2"/>
</dbReference>